<organism evidence="1">
    <name type="scientific">viral metagenome</name>
    <dbReference type="NCBI Taxonomy" id="1070528"/>
    <lineage>
        <taxon>unclassified sequences</taxon>
        <taxon>metagenomes</taxon>
        <taxon>organismal metagenomes</taxon>
    </lineage>
</organism>
<sequence>MDIIKQLPSVLQTEIFLWDSTFHTLFQACLKEIEIRISKKLATIYLNPSVERTHGYFEFTYLVYDGNKDAQLRHVTIDEHTKKDKKYRTYILHDTQTNKEVFVIQYIFIP</sequence>
<name>A0A6C0D146_9ZZZZ</name>
<protein>
    <submittedName>
        <fullName evidence="1">Uncharacterized protein</fullName>
    </submittedName>
</protein>
<proteinExistence type="predicted"/>
<accession>A0A6C0D146</accession>
<dbReference type="AlphaFoldDB" id="A0A6C0D146"/>
<dbReference type="EMBL" id="MN739518">
    <property type="protein sequence ID" value="QHT10142.1"/>
    <property type="molecule type" value="Genomic_DNA"/>
</dbReference>
<reference evidence="1" key="1">
    <citation type="journal article" date="2020" name="Nature">
        <title>Giant virus diversity and host interactions through global metagenomics.</title>
        <authorList>
            <person name="Schulz F."/>
            <person name="Roux S."/>
            <person name="Paez-Espino D."/>
            <person name="Jungbluth S."/>
            <person name="Walsh D.A."/>
            <person name="Denef V.J."/>
            <person name="McMahon K.D."/>
            <person name="Konstantinidis K.T."/>
            <person name="Eloe-Fadrosh E.A."/>
            <person name="Kyrpides N.C."/>
            <person name="Woyke T."/>
        </authorList>
    </citation>
    <scope>NUCLEOTIDE SEQUENCE</scope>
    <source>
        <strain evidence="1">GVMAG-M-3300023174-104</strain>
    </source>
</reference>
<evidence type="ECO:0000313" key="1">
    <source>
        <dbReference type="EMBL" id="QHT10142.1"/>
    </source>
</evidence>